<evidence type="ECO:0000256" key="1">
    <source>
        <dbReference type="ARBA" id="ARBA00001933"/>
    </source>
</evidence>
<evidence type="ECO:0000256" key="4">
    <source>
        <dbReference type="ARBA" id="ARBA00050776"/>
    </source>
</evidence>
<dbReference type="Gene3D" id="3.40.640.10">
    <property type="entry name" value="Type I PLP-dependent aspartate aminotransferase-like (Major domain)"/>
    <property type="match status" value="1"/>
</dbReference>
<evidence type="ECO:0000256" key="3">
    <source>
        <dbReference type="ARBA" id="ARBA00022898"/>
    </source>
</evidence>
<dbReference type="SUPFAM" id="SSF53383">
    <property type="entry name" value="PLP-dependent transferases"/>
    <property type="match status" value="1"/>
</dbReference>
<comment type="caution">
    <text evidence="7">The sequence shown here is derived from an EMBL/GenBank/DDBJ whole genome shotgun (WGS) entry which is preliminary data.</text>
</comment>
<dbReference type="PANTHER" id="PTHR43586">
    <property type="entry name" value="CYSTEINE DESULFURASE"/>
    <property type="match status" value="1"/>
</dbReference>
<dbReference type="GO" id="GO:0009000">
    <property type="term" value="F:selenocysteine lyase activity"/>
    <property type="evidence" value="ECO:0007669"/>
    <property type="project" value="UniProtKB-EC"/>
</dbReference>
<keyword evidence="7" id="KW-0808">Transferase</keyword>
<dbReference type="EC" id="4.4.1.16" evidence="7"/>
<name>A0ABV2MVR0_9HYPH</name>
<dbReference type="Proteomes" id="UP001549077">
    <property type="component" value="Unassembled WGS sequence"/>
</dbReference>
<gene>
    <name evidence="7" type="ORF">ABID08_006728</name>
</gene>
<dbReference type="EC" id="2.8.1.7" evidence="7"/>
<keyword evidence="8" id="KW-1185">Reference proteome</keyword>
<proteinExistence type="inferred from homology"/>
<dbReference type="GO" id="GO:0031071">
    <property type="term" value="F:cysteine desulfurase activity"/>
    <property type="evidence" value="ECO:0007669"/>
    <property type="project" value="UniProtKB-EC"/>
</dbReference>
<comment type="similarity">
    <text evidence="2">Belongs to the class-V pyridoxal-phosphate-dependent aminotransferase family. Csd subfamily.</text>
</comment>
<dbReference type="Gene3D" id="3.90.1150.10">
    <property type="entry name" value="Aspartate Aminotransferase, domain 1"/>
    <property type="match status" value="1"/>
</dbReference>
<evidence type="ECO:0000259" key="6">
    <source>
        <dbReference type="Pfam" id="PF00266"/>
    </source>
</evidence>
<reference evidence="7 8" key="1">
    <citation type="submission" date="2024-06" db="EMBL/GenBank/DDBJ databases">
        <title>Genomic Encyclopedia of Type Strains, Phase IV (KMG-IV): sequencing the most valuable type-strain genomes for metagenomic binning, comparative biology and taxonomic classification.</title>
        <authorList>
            <person name="Goeker M."/>
        </authorList>
    </citation>
    <scope>NUCLEOTIDE SEQUENCE [LARGE SCALE GENOMIC DNA]</scope>
    <source>
        <strain evidence="7 8">DSM 29288</strain>
    </source>
</reference>
<dbReference type="InterPro" id="IPR015421">
    <property type="entry name" value="PyrdxlP-dep_Trfase_major"/>
</dbReference>
<comment type="cofactor">
    <cofactor evidence="1 5">
        <name>pyridoxal 5'-phosphate</name>
        <dbReference type="ChEBI" id="CHEBI:597326"/>
    </cofactor>
</comment>
<comment type="catalytic activity">
    <reaction evidence="4">
        <text>(sulfur carrier)-H + L-cysteine = (sulfur carrier)-SH + L-alanine</text>
        <dbReference type="Rhea" id="RHEA:43892"/>
        <dbReference type="Rhea" id="RHEA-COMP:14737"/>
        <dbReference type="Rhea" id="RHEA-COMP:14739"/>
        <dbReference type="ChEBI" id="CHEBI:29917"/>
        <dbReference type="ChEBI" id="CHEBI:35235"/>
        <dbReference type="ChEBI" id="CHEBI:57972"/>
        <dbReference type="ChEBI" id="CHEBI:64428"/>
        <dbReference type="EC" id="2.8.1.7"/>
    </reaction>
</comment>
<dbReference type="PROSITE" id="PS00595">
    <property type="entry name" value="AA_TRANSFER_CLASS_5"/>
    <property type="match status" value="1"/>
</dbReference>
<dbReference type="PANTHER" id="PTHR43586:SF8">
    <property type="entry name" value="CYSTEINE DESULFURASE 1, CHLOROPLASTIC"/>
    <property type="match status" value="1"/>
</dbReference>
<organism evidence="7 8">
    <name type="scientific">Rhizobium binae</name>
    <dbReference type="NCBI Taxonomy" id="1138190"/>
    <lineage>
        <taxon>Bacteria</taxon>
        <taxon>Pseudomonadati</taxon>
        <taxon>Pseudomonadota</taxon>
        <taxon>Alphaproteobacteria</taxon>
        <taxon>Hyphomicrobiales</taxon>
        <taxon>Rhizobiaceae</taxon>
        <taxon>Rhizobium/Agrobacterium group</taxon>
        <taxon>Rhizobium</taxon>
    </lineage>
</organism>
<dbReference type="GeneID" id="91152907"/>
<protein>
    <submittedName>
        <fullName evidence="7">Cysteine desulfurase/selenocysteine lyase</fullName>
        <ecNumber evidence="7">2.8.1.7</ecNumber>
        <ecNumber evidence="7">4.4.1.16</ecNumber>
    </submittedName>
</protein>
<evidence type="ECO:0000313" key="7">
    <source>
        <dbReference type="EMBL" id="MET3759342.1"/>
    </source>
</evidence>
<dbReference type="InterPro" id="IPR020578">
    <property type="entry name" value="Aminotrans_V_PyrdxlP_BS"/>
</dbReference>
<keyword evidence="3" id="KW-0663">Pyridoxal phosphate</keyword>
<accession>A0ABV2MVR0</accession>
<dbReference type="EMBL" id="JBEPMY010000054">
    <property type="protein sequence ID" value="MET3759342.1"/>
    <property type="molecule type" value="Genomic_DNA"/>
</dbReference>
<dbReference type="InterPro" id="IPR000192">
    <property type="entry name" value="Aminotrans_V_dom"/>
</dbReference>
<dbReference type="RefSeq" id="WP_168302343.1">
    <property type="nucleotide sequence ID" value="NZ_CP071610.1"/>
</dbReference>
<evidence type="ECO:0000313" key="8">
    <source>
        <dbReference type="Proteomes" id="UP001549077"/>
    </source>
</evidence>
<sequence length="402" mass="43492">MRKVFEDFPLLRRTVDGHPIIYLDSAATSLKPNAVIDAEANYARSLGANVHRGVSGLSSETTLNYERARRRVASFINTDADLVVFTLNATFAMGMVAHGLPTGSGRRALVSSNSHHSNLLPWRERFDVQFVGSDPLSPLSVEEVCDAVERWRPDVLAINWVSNVNGSVNPVAQICAAVRDLGVVTVVDAAQAIPHLKVNVAALQCDFLVFSGHKMLGPAGTGVLWGRREQLEQLRPLVLGGGTVASVDLGGYELRPLPYRLEPGTPNIGGALGLAAAIDYLDSFEENMLLEHQASLSLEIENIFSSLRGVKIFGPFDGATHLPIVSLLSTVDGISADVLCRTISDSSSVMTRSGLHCAHPIFQHYRQMGGAVRISAYLYNSPAEIRLAADALERAMHPFFGR</sequence>
<keyword evidence="7" id="KW-0456">Lyase</keyword>
<feature type="domain" description="Aminotransferase class V" evidence="6">
    <location>
        <begin position="21"/>
        <end position="385"/>
    </location>
</feature>
<evidence type="ECO:0000256" key="2">
    <source>
        <dbReference type="ARBA" id="ARBA00010447"/>
    </source>
</evidence>
<dbReference type="InterPro" id="IPR015422">
    <property type="entry name" value="PyrdxlP-dep_Trfase_small"/>
</dbReference>
<evidence type="ECO:0000256" key="5">
    <source>
        <dbReference type="RuleBase" id="RU004504"/>
    </source>
</evidence>
<dbReference type="Pfam" id="PF00266">
    <property type="entry name" value="Aminotran_5"/>
    <property type="match status" value="1"/>
</dbReference>
<dbReference type="InterPro" id="IPR015424">
    <property type="entry name" value="PyrdxlP-dep_Trfase"/>
</dbReference>